<organism evidence="1 2">
    <name type="scientific">Aeoliella straminimaris</name>
    <dbReference type="NCBI Taxonomy" id="2954799"/>
    <lineage>
        <taxon>Bacteria</taxon>
        <taxon>Pseudomonadati</taxon>
        <taxon>Planctomycetota</taxon>
        <taxon>Planctomycetia</taxon>
        <taxon>Pirellulales</taxon>
        <taxon>Lacipirellulaceae</taxon>
        <taxon>Aeoliella</taxon>
    </lineage>
</organism>
<name>A0A9X2JEN7_9BACT</name>
<protein>
    <submittedName>
        <fullName evidence="1">Four helix bundle protein</fullName>
    </submittedName>
</protein>
<evidence type="ECO:0000313" key="1">
    <source>
        <dbReference type="EMBL" id="MCO6042387.1"/>
    </source>
</evidence>
<gene>
    <name evidence="1" type="ORF">NG895_00565</name>
</gene>
<dbReference type="EMBL" id="JAMXLR010000003">
    <property type="protein sequence ID" value="MCO6042387.1"/>
    <property type="molecule type" value="Genomic_DNA"/>
</dbReference>
<dbReference type="PIRSF" id="PIRSF035652">
    <property type="entry name" value="CHP02436"/>
    <property type="match status" value="1"/>
</dbReference>
<evidence type="ECO:0000313" key="2">
    <source>
        <dbReference type="Proteomes" id="UP001155241"/>
    </source>
</evidence>
<dbReference type="PANTHER" id="PTHR38471:SF2">
    <property type="entry name" value="FOUR HELIX BUNDLE PROTEIN"/>
    <property type="match status" value="1"/>
</dbReference>
<dbReference type="Proteomes" id="UP001155241">
    <property type="component" value="Unassembled WGS sequence"/>
</dbReference>
<comment type="caution">
    <text evidence="1">The sequence shown here is derived from an EMBL/GenBank/DDBJ whole genome shotgun (WGS) entry which is preliminary data.</text>
</comment>
<proteinExistence type="predicted"/>
<dbReference type="Gene3D" id="1.20.1440.60">
    <property type="entry name" value="23S rRNA-intervening sequence"/>
    <property type="match status" value="1"/>
</dbReference>
<accession>A0A9X2JEN7</accession>
<sequence>MSENMVDLTTRTKQFALLIIRLYAALPKTTEAQVIGKQLLRSGTSVGAHCRESTRARTNAEFVSKIEVGLQELEEAAYWIVLLVHANIVVAELISELQSEINELTAILVTCVKNAKARK</sequence>
<dbReference type="PANTHER" id="PTHR38471">
    <property type="entry name" value="FOUR HELIX BUNDLE PROTEIN"/>
    <property type="match status" value="1"/>
</dbReference>
<dbReference type="InterPro" id="IPR036583">
    <property type="entry name" value="23S_rRNA_IVS_sf"/>
</dbReference>
<dbReference type="NCBIfam" id="TIGR02436">
    <property type="entry name" value="four helix bundle protein"/>
    <property type="match status" value="1"/>
</dbReference>
<dbReference type="SUPFAM" id="SSF158446">
    <property type="entry name" value="IVS-encoded protein-like"/>
    <property type="match status" value="1"/>
</dbReference>
<dbReference type="Pfam" id="PF05635">
    <property type="entry name" value="23S_rRNA_IVP"/>
    <property type="match status" value="1"/>
</dbReference>
<keyword evidence="2" id="KW-1185">Reference proteome</keyword>
<dbReference type="InterPro" id="IPR012657">
    <property type="entry name" value="23S_rRNA-intervening_sequence"/>
</dbReference>
<reference evidence="1" key="1">
    <citation type="submission" date="2022-06" db="EMBL/GenBank/DDBJ databases">
        <title>Aeoliella straminimaris, a novel planctomycete from sediments.</title>
        <authorList>
            <person name="Vitorino I.R."/>
            <person name="Lage O.M."/>
        </authorList>
    </citation>
    <scope>NUCLEOTIDE SEQUENCE</scope>
    <source>
        <strain evidence="1">ICT_H6.2</strain>
    </source>
</reference>
<dbReference type="AlphaFoldDB" id="A0A9X2JEN7"/>
<dbReference type="RefSeq" id="WP_252850487.1">
    <property type="nucleotide sequence ID" value="NZ_JAMXLR010000003.1"/>
</dbReference>